<reference evidence="4 5" key="1">
    <citation type="journal article" date="2006" name="Science">
        <title>Phytophthora genome sequences uncover evolutionary origins and mechanisms of pathogenesis.</title>
        <authorList>
            <person name="Tyler B.M."/>
            <person name="Tripathy S."/>
            <person name="Zhang X."/>
            <person name="Dehal P."/>
            <person name="Jiang R.H."/>
            <person name="Aerts A."/>
            <person name="Arredondo F.D."/>
            <person name="Baxter L."/>
            <person name="Bensasson D."/>
            <person name="Beynon J.L."/>
            <person name="Chapman J."/>
            <person name="Damasceno C.M."/>
            <person name="Dorrance A.E."/>
            <person name="Dou D."/>
            <person name="Dickerman A.W."/>
            <person name="Dubchak I.L."/>
            <person name="Garbelotto M."/>
            <person name="Gijzen M."/>
            <person name="Gordon S.G."/>
            <person name="Govers F."/>
            <person name="Grunwald N.J."/>
            <person name="Huang W."/>
            <person name="Ivors K.L."/>
            <person name="Jones R.W."/>
            <person name="Kamoun S."/>
            <person name="Krampis K."/>
            <person name="Lamour K.H."/>
            <person name="Lee M.K."/>
            <person name="McDonald W.H."/>
            <person name="Medina M."/>
            <person name="Meijer H.J."/>
            <person name="Nordberg E.K."/>
            <person name="Maclean D.J."/>
            <person name="Ospina-Giraldo M.D."/>
            <person name="Morris P.F."/>
            <person name="Phuntumart V."/>
            <person name="Putnam N.H."/>
            <person name="Rash S."/>
            <person name="Rose J.K."/>
            <person name="Sakihama Y."/>
            <person name="Salamov A.A."/>
            <person name="Savidor A."/>
            <person name="Scheuring C.F."/>
            <person name="Smith B.M."/>
            <person name="Sobral B.W."/>
            <person name="Terry A."/>
            <person name="Torto-Alalibo T.A."/>
            <person name="Win J."/>
            <person name="Xu Z."/>
            <person name="Zhang H."/>
            <person name="Grigoriev I.V."/>
            <person name="Rokhsar D.S."/>
            <person name="Boore J.L."/>
        </authorList>
    </citation>
    <scope>NUCLEOTIDE SEQUENCE [LARGE SCALE GENOMIC DNA]</scope>
    <source>
        <strain evidence="4 5">P6497</strain>
    </source>
</reference>
<accession>G5A0R8</accession>
<dbReference type="PROSITE" id="PS50088">
    <property type="entry name" value="ANK_REPEAT"/>
    <property type="match status" value="2"/>
</dbReference>
<dbReference type="InterPro" id="IPR050776">
    <property type="entry name" value="Ank_Repeat/CDKN_Inhibitor"/>
</dbReference>
<dbReference type="SMR" id="G5A0R8"/>
<dbReference type="InParanoid" id="G5A0R8"/>
<keyword evidence="2 3" id="KW-0040">ANK repeat</keyword>
<dbReference type="PANTHER" id="PTHR24201">
    <property type="entry name" value="ANK_REP_REGION DOMAIN-CONTAINING PROTEIN"/>
    <property type="match status" value="1"/>
</dbReference>
<evidence type="ECO:0000313" key="5">
    <source>
        <dbReference type="Proteomes" id="UP000002640"/>
    </source>
</evidence>
<dbReference type="KEGG" id="psoj:PHYSODRAFT_338115"/>
<dbReference type="Proteomes" id="UP000002640">
    <property type="component" value="Unassembled WGS sequence"/>
</dbReference>
<dbReference type="Gene3D" id="1.25.40.20">
    <property type="entry name" value="Ankyrin repeat-containing domain"/>
    <property type="match status" value="1"/>
</dbReference>
<dbReference type="SUPFAM" id="SSF48403">
    <property type="entry name" value="Ankyrin repeat"/>
    <property type="match status" value="1"/>
</dbReference>
<dbReference type="InterPro" id="IPR036770">
    <property type="entry name" value="Ankyrin_rpt-contain_sf"/>
</dbReference>
<organism evidence="4 5">
    <name type="scientific">Phytophthora sojae (strain P6497)</name>
    <name type="common">Soybean stem and root rot agent</name>
    <name type="synonym">Phytophthora megasperma f. sp. glycines</name>
    <dbReference type="NCBI Taxonomy" id="1094619"/>
    <lineage>
        <taxon>Eukaryota</taxon>
        <taxon>Sar</taxon>
        <taxon>Stramenopiles</taxon>
        <taxon>Oomycota</taxon>
        <taxon>Peronosporomycetes</taxon>
        <taxon>Peronosporales</taxon>
        <taxon>Peronosporaceae</taxon>
        <taxon>Phytophthora</taxon>
    </lineage>
</organism>
<name>G5A0R8_PHYSP</name>
<dbReference type="GeneID" id="20647515"/>
<dbReference type="OMA" id="FPDMKFH"/>
<evidence type="ECO:0000256" key="1">
    <source>
        <dbReference type="ARBA" id="ARBA00022737"/>
    </source>
</evidence>
<dbReference type="Pfam" id="PF12796">
    <property type="entry name" value="Ank_2"/>
    <property type="match status" value="1"/>
</dbReference>
<evidence type="ECO:0000256" key="3">
    <source>
        <dbReference type="PROSITE-ProRule" id="PRU00023"/>
    </source>
</evidence>
<sequence length="275" mass="30913">MNMSAQQPDREWIEARRRILVGSILAPSDKDQFIEASFATHFGRNVPEPEFWTAFEQACSFAAEGKPWHTPRQLMISYSLPQQVNGKDARGETMMTLAATFGRAKVVSILCQIKGDPRIENAKGWSTVHVAAAYNHVNVLEALLNLGMSMNETDSRLGYTPLHLAASVDNVEVLRTLHDSKKADFWKKAKNGFSVLHVASTHGSDRCVKFLSETFPDMKFHDDSLLKETPAHKAAKHLHPHVYHHLTSLGARDDLENLEDDTARGISLFNTRYNF</sequence>
<dbReference type="GO" id="GO:0005634">
    <property type="term" value="C:nucleus"/>
    <property type="evidence" value="ECO:0007669"/>
    <property type="project" value="TreeGrafter"/>
</dbReference>
<keyword evidence="5" id="KW-1185">Reference proteome</keyword>
<dbReference type="SMART" id="SM00248">
    <property type="entry name" value="ANK"/>
    <property type="match status" value="5"/>
</dbReference>
<dbReference type="EMBL" id="JH159158">
    <property type="protein sequence ID" value="EGZ11404.1"/>
    <property type="molecule type" value="Genomic_DNA"/>
</dbReference>
<dbReference type="RefSeq" id="XP_009534149.1">
    <property type="nucleotide sequence ID" value="XM_009535854.1"/>
</dbReference>
<keyword evidence="1" id="KW-0677">Repeat</keyword>
<dbReference type="PANTHER" id="PTHR24201:SF16">
    <property type="entry name" value="ANKYRIN-1-LIKE-RELATED"/>
    <property type="match status" value="1"/>
</dbReference>
<evidence type="ECO:0000313" key="4">
    <source>
        <dbReference type="EMBL" id="EGZ11404.1"/>
    </source>
</evidence>
<dbReference type="PROSITE" id="PS50297">
    <property type="entry name" value="ANK_REP_REGION"/>
    <property type="match status" value="2"/>
</dbReference>
<feature type="repeat" description="ANK" evidence="3">
    <location>
        <begin position="157"/>
        <end position="177"/>
    </location>
</feature>
<gene>
    <name evidence="4" type="ORF">PHYSODRAFT_338115</name>
</gene>
<dbReference type="AlphaFoldDB" id="G5A0R8"/>
<evidence type="ECO:0000256" key="2">
    <source>
        <dbReference type="ARBA" id="ARBA00023043"/>
    </source>
</evidence>
<proteinExistence type="predicted"/>
<dbReference type="InterPro" id="IPR002110">
    <property type="entry name" value="Ankyrin_rpt"/>
</dbReference>
<protein>
    <submittedName>
        <fullName evidence="4">Uncharacterized protein</fullName>
    </submittedName>
</protein>
<feature type="repeat" description="ANK" evidence="3">
    <location>
        <begin position="123"/>
        <end position="155"/>
    </location>
</feature>